<evidence type="ECO:0000256" key="1">
    <source>
        <dbReference type="SAM" id="MobiDB-lite"/>
    </source>
</evidence>
<evidence type="ECO:0000313" key="7">
    <source>
        <dbReference type="Proteomes" id="UP000078240"/>
    </source>
</evidence>
<feature type="compositionally biased region" description="Basic and acidic residues" evidence="1">
    <location>
        <begin position="61"/>
        <end position="89"/>
    </location>
</feature>
<accession>A0A179GQA1</accession>
<dbReference type="Proteomes" id="UP000078340">
    <property type="component" value="Unassembled WGS sequence"/>
</dbReference>
<feature type="region of interest" description="Disordered" evidence="1">
    <location>
        <begin position="54"/>
        <end position="92"/>
    </location>
</feature>
<dbReference type="KEGG" id="plj:28889069"/>
<dbReference type="EMBL" id="LSBH01000004">
    <property type="protein sequence ID" value="OAQ80117.1"/>
    <property type="molecule type" value="Genomic_DNA"/>
</dbReference>
<dbReference type="Pfam" id="PF22980">
    <property type="entry name" value="Myb_DNA-bind_8"/>
    <property type="match status" value="1"/>
</dbReference>
<reference evidence="6" key="1">
    <citation type="submission" date="2015-05" db="EMBL/GenBank/DDBJ databases">
        <authorList>
            <person name="Wang D.B."/>
            <person name="Wang M."/>
        </authorList>
    </citation>
    <scope>NUCLEOTIDE SEQUENCE</scope>
    <source>
        <strain evidence="6">36-1</strain>
    </source>
</reference>
<comment type="caution">
    <text evidence="4">The sequence shown here is derived from an EMBL/GenBank/DDBJ whole genome shotgun (WGS) entry which is preliminary data.</text>
</comment>
<dbReference type="EMBL" id="LCWV01000004">
    <property type="protein sequence ID" value="PWI73989.1"/>
    <property type="molecule type" value="Genomic_DNA"/>
</dbReference>
<evidence type="ECO:0000313" key="4">
    <source>
        <dbReference type="EMBL" id="OAQ80117.1"/>
    </source>
</evidence>
<proteinExistence type="predicted"/>
<name>A0A179GQA1_PURLI</name>
<dbReference type="OrthoDB" id="3944408at2759"/>
<dbReference type="Proteomes" id="UP000245956">
    <property type="component" value="Unassembled WGS sequence"/>
</dbReference>
<dbReference type="RefSeq" id="XP_018177199.1">
    <property type="nucleotide sequence ID" value="XM_018324020.1"/>
</dbReference>
<reference evidence="6 8" key="2">
    <citation type="journal article" date="2016" name="Front. Microbiol.">
        <title>Genome and transcriptome sequences reveal the specific parasitism of the nematophagous Purpureocillium lilacinum 36-1.</title>
        <authorList>
            <person name="Xie J."/>
            <person name="Li S."/>
            <person name="Mo C."/>
            <person name="Xiao X."/>
            <person name="Peng D."/>
            <person name="Wang G."/>
            <person name="Xiao Y."/>
        </authorList>
    </citation>
    <scope>NUCLEOTIDE SEQUENCE [LARGE SCALE GENOMIC DNA]</scope>
    <source>
        <strain evidence="6 8">36-1</strain>
    </source>
</reference>
<protein>
    <recommendedName>
        <fullName evidence="2">Myb-like DNA-binding domain-containing protein</fullName>
    </recommendedName>
</protein>
<evidence type="ECO:0000313" key="8">
    <source>
        <dbReference type="Proteomes" id="UP000245956"/>
    </source>
</evidence>
<gene>
    <name evidence="6" type="ORF">PCL_09265</name>
    <name evidence="3" type="ORF">Purlil1_798</name>
    <name evidence="4" type="ORF">VFPBJ_05702</name>
    <name evidence="5" type="ORF">VFPFJ_06945</name>
</gene>
<dbReference type="Proteomes" id="UP000078240">
    <property type="component" value="Unassembled WGS sequence"/>
</dbReference>
<evidence type="ECO:0000313" key="9">
    <source>
        <dbReference type="Proteomes" id="UP001287286"/>
    </source>
</evidence>
<evidence type="ECO:0000313" key="3">
    <source>
        <dbReference type="EMBL" id="KAK4095102.1"/>
    </source>
</evidence>
<evidence type="ECO:0000313" key="6">
    <source>
        <dbReference type="EMBL" id="PWI73989.1"/>
    </source>
</evidence>
<dbReference type="STRING" id="33203.A0A179GQA1"/>
<dbReference type="GeneID" id="28889069"/>
<organism evidence="4 7">
    <name type="scientific">Purpureocillium lilacinum</name>
    <name type="common">Paecilomyces lilacinus</name>
    <dbReference type="NCBI Taxonomy" id="33203"/>
    <lineage>
        <taxon>Eukaryota</taxon>
        <taxon>Fungi</taxon>
        <taxon>Dikarya</taxon>
        <taxon>Ascomycota</taxon>
        <taxon>Pezizomycotina</taxon>
        <taxon>Sordariomycetes</taxon>
        <taxon>Hypocreomycetidae</taxon>
        <taxon>Hypocreales</taxon>
        <taxon>Ophiocordycipitaceae</taxon>
        <taxon>Purpureocillium</taxon>
    </lineage>
</organism>
<dbReference type="OMA" id="PDFMAQP"/>
<reference evidence="4 7" key="3">
    <citation type="submission" date="2016-01" db="EMBL/GenBank/DDBJ databases">
        <title>Biosynthesis of antibiotic leucinostatins and their inhibition on Phytophthora in bio-control Purpureocillium lilacinum.</title>
        <authorList>
            <person name="Wang G."/>
            <person name="Liu Z."/>
            <person name="Lin R."/>
            <person name="Li E."/>
            <person name="Mao Z."/>
            <person name="Ling J."/>
            <person name="Yin W."/>
            <person name="Xie B."/>
        </authorList>
    </citation>
    <scope>NUCLEOTIDE SEQUENCE [LARGE SCALE GENOMIC DNA]</scope>
    <source>
        <strain evidence="4">PLBJ-1</strain>
        <strain evidence="5">PLFJ-1</strain>
    </source>
</reference>
<feature type="domain" description="Myb-like DNA-binding" evidence="2">
    <location>
        <begin position="9"/>
        <end position="54"/>
    </location>
</feature>
<evidence type="ECO:0000259" key="2">
    <source>
        <dbReference type="Pfam" id="PF22980"/>
    </source>
</evidence>
<sequence>MSPNSDNAMARFLFAILKQKNLKDIDWNEVAQDPVLLQPITNGHAARMRYSRFRATVTGHEPQKRSRHGEKGKISKPKKDAQTKKEPTIKSESLASLSPLAQFSPASMVSPYLGDTMDDFNARFLTPCSDDMTQALSVHPAAVENGARKASSAFTSSTDGSPDFPLFDTFDPAYDLSSYSAESGDFPQSQGISDLGATQSLVDCGQDWSDRFHDPQLF</sequence>
<dbReference type="Proteomes" id="UP001287286">
    <property type="component" value="Unassembled WGS sequence"/>
</dbReference>
<keyword evidence="9" id="KW-1185">Reference proteome</keyword>
<evidence type="ECO:0000313" key="5">
    <source>
        <dbReference type="EMBL" id="OAQ88480.1"/>
    </source>
</evidence>
<dbReference type="EMBL" id="JAWRVI010000002">
    <property type="protein sequence ID" value="KAK4095102.1"/>
    <property type="molecule type" value="Genomic_DNA"/>
</dbReference>
<dbReference type="EMBL" id="LSBI01000006">
    <property type="protein sequence ID" value="OAQ88480.1"/>
    <property type="molecule type" value="Genomic_DNA"/>
</dbReference>
<reference evidence="3 9" key="5">
    <citation type="journal article" date="2024" name="Microbiol. Resour. Announc.">
        <title>Genome annotations for the ascomycete fungi Trichoderma harzianum, Trichoderma aggressivum, and Purpureocillium lilacinum.</title>
        <authorList>
            <person name="Beijen E.P.W."/>
            <person name="Ohm R.A."/>
        </authorList>
    </citation>
    <scope>NUCLEOTIDE SEQUENCE [LARGE SCALE GENOMIC DNA]</scope>
    <source>
        <strain evidence="3 9">CBS 150709</strain>
    </source>
</reference>
<dbReference type="AlphaFoldDB" id="A0A179GQA1"/>
<dbReference type="InterPro" id="IPR054505">
    <property type="entry name" value="Myb_DNA-bind_8"/>
</dbReference>
<reference evidence="3" key="4">
    <citation type="submission" date="2023-11" db="EMBL/GenBank/DDBJ databases">
        <authorList>
            <person name="Beijen E."/>
            <person name="Ohm R.A."/>
        </authorList>
    </citation>
    <scope>NUCLEOTIDE SEQUENCE</scope>
    <source>
        <strain evidence="3">CBS 150709</strain>
    </source>
</reference>